<comment type="similarity">
    <text evidence="1">Belongs to the PRORSD1 family.</text>
</comment>
<evidence type="ECO:0000259" key="2">
    <source>
        <dbReference type="Pfam" id="PF04073"/>
    </source>
</evidence>
<dbReference type="Proteomes" id="UP000283880">
    <property type="component" value="Unassembled WGS sequence"/>
</dbReference>
<dbReference type="GO" id="GO:0002161">
    <property type="term" value="F:aminoacyl-tRNA deacylase activity"/>
    <property type="evidence" value="ECO:0007669"/>
    <property type="project" value="InterPro"/>
</dbReference>
<dbReference type="Gene3D" id="3.90.960.10">
    <property type="entry name" value="YbaK/aminoacyl-tRNA synthetase-associated domain"/>
    <property type="match status" value="1"/>
</dbReference>
<dbReference type="EMBL" id="QSBM01000009">
    <property type="protein sequence ID" value="RGX28955.1"/>
    <property type="molecule type" value="Genomic_DNA"/>
</dbReference>
<feature type="domain" description="YbaK/aminoacyl-tRNA synthetase-associated" evidence="2">
    <location>
        <begin position="55"/>
        <end position="179"/>
    </location>
</feature>
<dbReference type="GO" id="GO:0004812">
    <property type="term" value="F:aminoacyl-tRNA ligase activity"/>
    <property type="evidence" value="ECO:0007669"/>
    <property type="project" value="UniProtKB-KW"/>
</dbReference>
<evidence type="ECO:0000256" key="1">
    <source>
        <dbReference type="ARBA" id="ARBA00010201"/>
    </source>
</evidence>
<evidence type="ECO:0000313" key="4">
    <source>
        <dbReference type="Proteomes" id="UP000283880"/>
    </source>
</evidence>
<name>A0A413FEN2_9FIRM</name>
<evidence type="ECO:0000313" key="3">
    <source>
        <dbReference type="EMBL" id="RGX28955.1"/>
    </source>
</evidence>
<accession>A0A413FEN2</accession>
<dbReference type="Pfam" id="PF04073">
    <property type="entry name" value="tRNA_edit"/>
    <property type="match status" value="1"/>
</dbReference>
<comment type="caution">
    <text evidence="3">The sequence shown here is derived from an EMBL/GenBank/DDBJ whole genome shotgun (WGS) entry which is preliminary data.</text>
</comment>
<dbReference type="OrthoDB" id="9798587at2"/>
<dbReference type="CDD" id="cd04335">
    <property type="entry name" value="PrdX_deacylase"/>
    <property type="match status" value="1"/>
</dbReference>
<gene>
    <name evidence="3" type="ORF">DWV29_12825</name>
</gene>
<dbReference type="PANTHER" id="PTHR31423">
    <property type="entry name" value="YBAK DOMAIN-CONTAINING PROTEIN"/>
    <property type="match status" value="1"/>
</dbReference>
<dbReference type="InterPro" id="IPR036754">
    <property type="entry name" value="YbaK/aa-tRNA-synt-asso_dom_sf"/>
</dbReference>
<dbReference type="InterPro" id="IPR007214">
    <property type="entry name" value="YbaK/aa-tRNA-synth-assoc-dom"/>
</dbReference>
<reference evidence="3 4" key="1">
    <citation type="submission" date="2018-08" db="EMBL/GenBank/DDBJ databases">
        <title>A genome reference for cultivated species of the human gut microbiota.</title>
        <authorList>
            <person name="Zou Y."/>
            <person name="Xue W."/>
            <person name="Luo G."/>
        </authorList>
    </citation>
    <scope>NUCLEOTIDE SEQUENCE [LARGE SCALE GENOMIC DNA]</scope>
    <source>
        <strain evidence="3 4">AF04-15</strain>
    </source>
</reference>
<keyword evidence="3" id="KW-0436">Ligase</keyword>
<keyword evidence="3" id="KW-0030">Aminoacyl-tRNA synthetase</keyword>
<proteinExistence type="inferred from homology"/>
<dbReference type="InterPro" id="IPR040285">
    <property type="entry name" value="ProX/PRXD1"/>
</dbReference>
<dbReference type="SUPFAM" id="SSF55826">
    <property type="entry name" value="YbaK/ProRS associated domain"/>
    <property type="match status" value="1"/>
</dbReference>
<organism evidence="3 4">
    <name type="scientific">Enterocloster asparagiformis</name>
    <dbReference type="NCBI Taxonomy" id="333367"/>
    <lineage>
        <taxon>Bacteria</taxon>
        <taxon>Bacillati</taxon>
        <taxon>Bacillota</taxon>
        <taxon>Clostridia</taxon>
        <taxon>Lachnospirales</taxon>
        <taxon>Lachnospiraceae</taxon>
        <taxon>Enterocloster</taxon>
    </lineage>
</organism>
<sequence length="198" mass="22177">MTNTNQTPSEPLTYQIDRTLYQGRPADTAGRSDKELRAYDLLDSLNVSYSRVDHDALPTIEACQEVDRLLGTEICKNLFLRNAQKTDFYLLLMPGDKKFKTAALSKQIGSARLSFAEPEFLESLLGLTPGSVTVLGLMNDTEKQVRLLIDKDVLSREDFACHPCINTSSLKFKTRDLLDKVLPALGHPHTLVDLPRPE</sequence>
<protein>
    <submittedName>
        <fullName evidence="3">Prolyl-tRNA synthetase associated domain-containing protein</fullName>
    </submittedName>
</protein>
<dbReference type="RefSeq" id="WP_007709475.1">
    <property type="nucleotide sequence ID" value="NZ_BAABXR010000001.1"/>
</dbReference>
<dbReference type="AlphaFoldDB" id="A0A413FEN2"/>
<dbReference type="PANTHER" id="PTHR31423:SF3">
    <property type="entry name" value="PROLYL-TRNA SYNTHETASE ASSOCIATED DOMAIN-CONTAINING PROTEIN 1-RELATED"/>
    <property type="match status" value="1"/>
</dbReference>